<evidence type="ECO:0000313" key="1">
    <source>
        <dbReference type="EMBL" id="SUK50809.1"/>
    </source>
</evidence>
<dbReference type="InterPro" id="IPR051454">
    <property type="entry name" value="RNA/ubiquinone_mod_enzymes"/>
</dbReference>
<gene>
    <name evidence="1" type="ORF">NCTC6133_02137</name>
</gene>
<accession>A0A380DVV2</accession>
<proteinExistence type="predicted"/>
<evidence type="ECO:0000313" key="2">
    <source>
        <dbReference type="Proteomes" id="UP000255091"/>
    </source>
</evidence>
<dbReference type="PANTHER" id="PTHR30217">
    <property type="entry name" value="PEPTIDASE U32 FAMILY"/>
    <property type="match status" value="1"/>
</dbReference>
<dbReference type="AlphaFoldDB" id="A0A380DVV2"/>
<dbReference type="PANTHER" id="PTHR30217:SF7">
    <property type="entry name" value="TRNA HYDROXYLATION PROTEIN P2"/>
    <property type="match status" value="1"/>
</dbReference>
<dbReference type="Proteomes" id="UP000255091">
    <property type="component" value="Unassembled WGS sequence"/>
</dbReference>
<dbReference type="EMBL" id="UHAP01000001">
    <property type="protein sequence ID" value="SUK50809.1"/>
    <property type="molecule type" value="Genomic_DNA"/>
</dbReference>
<name>A0A380DVV2_STAAU</name>
<dbReference type="InterPro" id="IPR001539">
    <property type="entry name" value="Peptidase_U32"/>
</dbReference>
<dbReference type="Pfam" id="PF01136">
    <property type="entry name" value="Peptidase_U32"/>
    <property type="match status" value="1"/>
</dbReference>
<organism evidence="1 2">
    <name type="scientific">Staphylococcus aureus</name>
    <dbReference type="NCBI Taxonomy" id="1280"/>
    <lineage>
        <taxon>Bacteria</taxon>
        <taxon>Bacillati</taxon>
        <taxon>Bacillota</taxon>
        <taxon>Bacilli</taxon>
        <taxon>Bacillales</taxon>
        <taxon>Staphylococcaceae</taxon>
        <taxon>Staphylococcus</taxon>
    </lineage>
</organism>
<sequence>MFNEELAPFFEAGIDSFKIDGILQTEEYINVVTEQYRQAIDLYNEDPEIYEDEKFMLMDPIEEIQPDHRPFDEGFLYKQTVY</sequence>
<reference evidence="1 2" key="1">
    <citation type="submission" date="2018-06" db="EMBL/GenBank/DDBJ databases">
        <authorList>
            <consortium name="Pathogen Informatics"/>
            <person name="Doyle S."/>
        </authorList>
    </citation>
    <scope>NUCLEOTIDE SEQUENCE [LARGE SCALE GENOMIC DNA]</scope>
    <source>
        <strain evidence="1 2">NCTC6133</strain>
    </source>
</reference>
<protein>
    <submittedName>
        <fullName evidence="1">Peptidase family U32</fullName>
    </submittedName>
</protein>